<evidence type="ECO:0000313" key="2">
    <source>
        <dbReference type="Proteomes" id="UP000029614"/>
    </source>
</evidence>
<dbReference type="Proteomes" id="UP000029614">
    <property type="component" value="Unassembled WGS sequence"/>
</dbReference>
<sequence>MVIAIDFDGTIVEHKYPKIGEEIPFAIDTLKELINDGHRLILWTVREGILLEDAVNWCRDRGIEFYAVNKDYPEEEKHKNNHFSRKIKADMFIDDRNFGGLPDWGTIYNMIKNNETWQSSQDKYYNPPKKKHWWQI</sequence>
<reference evidence="1 2" key="1">
    <citation type="submission" date="2014-07" db="EMBL/GenBank/DDBJ databases">
        <authorList>
            <person name="McCorrison J."/>
            <person name="Sanka R."/>
            <person name="Torralba M."/>
            <person name="Gillis M."/>
            <person name="Haft D.H."/>
            <person name="Methe B."/>
            <person name="Sutton G."/>
            <person name="Nelson K.E."/>
        </authorList>
    </citation>
    <scope>NUCLEOTIDE SEQUENCE [LARGE SCALE GENOMIC DNA]</scope>
    <source>
        <strain evidence="1 2">DNF00058</strain>
    </source>
</reference>
<dbReference type="EMBL" id="JRNU01000018">
    <property type="protein sequence ID" value="KGF52042.1"/>
    <property type="molecule type" value="Genomic_DNA"/>
</dbReference>
<dbReference type="RefSeq" id="WP_008451041.1">
    <property type="nucleotide sequence ID" value="NZ_JRNU01000018.1"/>
</dbReference>
<proteinExistence type="predicted"/>
<evidence type="ECO:0000313" key="1">
    <source>
        <dbReference type="EMBL" id="KGF52042.1"/>
    </source>
</evidence>
<dbReference type="AlphaFoldDB" id="A0A096CAS8"/>
<organism evidence="1 2">
    <name type="scientific">Prevotella amnii DNF00058</name>
    <dbReference type="NCBI Taxonomy" id="1401066"/>
    <lineage>
        <taxon>Bacteria</taxon>
        <taxon>Pseudomonadati</taxon>
        <taxon>Bacteroidota</taxon>
        <taxon>Bacteroidia</taxon>
        <taxon>Bacteroidales</taxon>
        <taxon>Prevotellaceae</taxon>
        <taxon>Prevotella</taxon>
    </lineage>
</organism>
<dbReference type="Gene3D" id="3.40.50.1000">
    <property type="entry name" value="HAD superfamily/HAD-like"/>
    <property type="match status" value="1"/>
</dbReference>
<name>A0A096CAS8_9BACT</name>
<evidence type="ECO:0008006" key="3">
    <source>
        <dbReference type="Google" id="ProtNLM"/>
    </source>
</evidence>
<dbReference type="NCBIfam" id="NF046079">
    <property type="entry name" value="HAD_phos_BT0820"/>
    <property type="match status" value="1"/>
</dbReference>
<dbReference type="InterPro" id="IPR023214">
    <property type="entry name" value="HAD_sf"/>
</dbReference>
<dbReference type="SUPFAM" id="SSF56784">
    <property type="entry name" value="HAD-like"/>
    <property type="match status" value="1"/>
</dbReference>
<dbReference type="InterPro" id="IPR036412">
    <property type="entry name" value="HAD-like_sf"/>
</dbReference>
<keyword evidence="2" id="KW-1185">Reference proteome</keyword>
<gene>
    <name evidence="1" type="ORF">HMPREF9302_05110</name>
</gene>
<protein>
    <recommendedName>
        <fullName evidence="3">Hydrolase</fullName>
    </recommendedName>
</protein>
<dbReference type="InterPro" id="IPR016769">
    <property type="entry name" value="Phage_SP01_Orf1"/>
</dbReference>
<comment type="caution">
    <text evidence="1">The sequence shown here is derived from an EMBL/GenBank/DDBJ whole genome shotgun (WGS) entry which is preliminary data.</text>
</comment>
<dbReference type="OrthoDB" id="5431039at2"/>
<dbReference type="PIRSF" id="PIRSF020079">
    <property type="entry name" value="UCP020079"/>
    <property type="match status" value="1"/>
</dbReference>
<accession>A0A096CAS8</accession>